<feature type="compositionally biased region" description="Acidic residues" evidence="9">
    <location>
        <begin position="32"/>
        <end position="48"/>
    </location>
</feature>
<feature type="repeat" description="TPR" evidence="8">
    <location>
        <begin position="148"/>
        <end position="181"/>
    </location>
</feature>
<dbReference type="Pfam" id="PF13181">
    <property type="entry name" value="TPR_8"/>
    <property type="match status" value="1"/>
</dbReference>
<sequence>MSFRSLLEAAMGDAQNLPQDEAGRIDAQMQMMDDEDQQSDGPADESDDAYVPPSSEDDDDGVEREEEDSDIERQLWGKSRKRRRRGSGRQGRRRRRGGPTGKRSVTAAKVPPELANVLGEANMLYASHQYDEAITLLKDFIKKAPTIPDPYHTLGMIYEDRQDRIKALQFFLIACTLTPQDAELWKRVGRIAKDEKNFDQALFCFKKASSADPKDKEALFSYAELCREQGDNRRAAEVFKKLTVLIPNDLSLWIQIAEAYHCNEQEDEAVDALKMCIEKAATLDPTRNLHSSKYELNAVNMLADLYITLKKYREAIEVIHHLHARYASAQDPDQVEGDPGGLPLDIAVKYGICHLFERDFATAESMFTHLFAQDVEVFGDLYLDVADAYIALGDQDREAAAILQQLLGREEFPVEQIWIKFAECHDRLGIYDVAVEYYEKALAHQRSSPDLTADPELMLKAMQATRKKNSPLEGIALLKEYLPETMRPPIRPYWINTSRQIKLRDAASAQGDENERGAQPNGDSDADDVEEEADDDDEDDEDQTRMEMAHDPSLSVDAMENGIRLKLLIEWGHLKKLSGEAEVLCQVGIPIILTSLSQTSFRLSGRVKNPLAEPHDVISESDAQSIGFQVLKSQYLVDITDSRQRESFMGIVMRVAQQIVISRALGEQLYYNLVIDVAQTLTELGKYVAAIELLTDVNTSDKISKPTLRFELRFLALVIALEFKENRMAYECARLNIMEDPHNLGYWNLFSRVIAITGVFSWHQKFLAKLLRDDPESYPAILLAGHQSSAWDIASLTVGELTLAHQKHPNDPLTLFCIGLAFLSASMQRTINDRQHTVAKAFAFLQQYERTRVSAPSDITSDIRQVEAWYNIGRAHQQLGLFHLAIPMYERVLRFFETSKEQQREVPPEYLLCRETAYNLSLIYKHSGANDLASLRVLGSPYGATSSTANHLTGEKYKASFAQPTWLAATPRSWTTWALVASTRLSVPAWVAFTSFAAHFPDRVGRLACTHQSYMDYQAAKFARALDPNWDLLLSKAMDLTNLGRNAQNLVQAAYRATRHQADTDPGAAHLVKGPSLLQTRTKLTMASGEDLWQQMLRDCSVRSKLPAANLLVVGDAESGKSALLARLDEAKLAPSEAADEARAVDTLLAFKTLNVLDPRAKESEDVMAHIGTWSLNDLNLKDLIKIAVKPQTLQKTVVAIVLDLSRPWTIKSSLEQWLSALEGQLLEQINQLTPEARNELYTTIKQHILAYEDPSVDHSEPTPMDTSTNEFMEEGVLSKNLGVPLVIVVAKADLRLENSVKMDYIEYTLRQFAIRYGASVVFTSAKTGSNVDTLRKYILYRAYPSQFKFIEPPQLSLVGSQARWPTDKPFEKIVSAPTEDAEDATALLASDIRVDGHEQWLEKLEKAAGAGLEELQKQSIEASKKAEQAAVARRAAADRRKREEKDVSSKHLQNFFNNLLSRPEKTRSSRSMSDKKKEKSDKPLGEEAKHAGV</sequence>
<protein>
    <recommendedName>
        <fullName evidence="14">General transcription factor 3C polypeptide 3</fullName>
    </recommendedName>
</protein>
<dbReference type="SMART" id="SM00028">
    <property type="entry name" value="TPR"/>
    <property type="match status" value="6"/>
</dbReference>
<keyword evidence="4" id="KW-0493">Microtubule</keyword>
<evidence type="ECO:0000256" key="8">
    <source>
        <dbReference type="PROSITE-ProRule" id="PRU00339"/>
    </source>
</evidence>
<feature type="compositionally biased region" description="Basic and acidic residues" evidence="9">
    <location>
        <begin position="1436"/>
        <end position="1450"/>
    </location>
</feature>
<dbReference type="Gene3D" id="3.40.50.300">
    <property type="entry name" value="P-loop containing nucleotide triphosphate hydrolases"/>
    <property type="match status" value="1"/>
</dbReference>
<evidence type="ECO:0000256" key="2">
    <source>
        <dbReference type="ARBA" id="ARBA00006831"/>
    </source>
</evidence>
<evidence type="ECO:0000313" key="11">
    <source>
        <dbReference type="EMBL" id="KAE9220012.1"/>
    </source>
</evidence>
<keyword evidence="5" id="KW-0243">Dynein</keyword>
<dbReference type="GO" id="GO:0030286">
    <property type="term" value="C:dynein complex"/>
    <property type="evidence" value="ECO:0007669"/>
    <property type="project" value="UniProtKB-KW"/>
</dbReference>
<feature type="region of interest" description="Disordered" evidence="9">
    <location>
        <begin position="505"/>
        <end position="554"/>
    </location>
</feature>
<evidence type="ECO:0000256" key="3">
    <source>
        <dbReference type="ARBA" id="ARBA00022490"/>
    </source>
</evidence>
<dbReference type="PANTHER" id="PTHR23082:SF0">
    <property type="entry name" value="GENERAL TRANSCRIPTION FACTOR 3C POLYPEPTIDE 3"/>
    <property type="match status" value="1"/>
</dbReference>
<dbReference type="Proteomes" id="UP000488956">
    <property type="component" value="Unassembled WGS sequence"/>
</dbReference>
<dbReference type="Pfam" id="PF12895">
    <property type="entry name" value="ANAPC3"/>
    <property type="match status" value="1"/>
</dbReference>
<dbReference type="InterPro" id="IPR011990">
    <property type="entry name" value="TPR-like_helical_dom_sf"/>
</dbReference>
<evidence type="ECO:0000256" key="9">
    <source>
        <dbReference type="SAM" id="MobiDB-lite"/>
    </source>
</evidence>
<evidence type="ECO:0000313" key="10">
    <source>
        <dbReference type="EMBL" id="KAE9100890.1"/>
    </source>
</evidence>
<evidence type="ECO:0000256" key="1">
    <source>
        <dbReference type="ARBA" id="ARBA00004245"/>
    </source>
</evidence>
<dbReference type="Proteomes" id="UP000440367">
    <property type="component" value="Unassembled WGS sequence"/>
</dbReference>
<keyword evidence="6" id="KW-0505">Motor protein</keyword>
<comment type="caution">
    <text evidence="11">The sequence shown here is derived from an EMBL/GenBank/DDBJ whole genome shotgun (WGS) entry which is preliminary data.</text>
</comment>
<keyword evidence="7" id="KW-0206">Cytoskeleton</keyword>
<feature type="repeat" description="TPR" evidence="8">
    <location>
        <begin position="182"/>
        <end position="215"/>
    </location>
</feature>
<dbReference type="Pfam" id="PF05783">
    <property type="entry name" value="DLIC"/>
    <property type="match status" value="1"/>
</dbReference>
<keyword evidence="8" id="KW-0802">TPR repeat</keyword>
<feature type="compositionally biased region" description="Acidic residues" evidence="9">
    <location>
        <begin position="55"/>
        <end position="70"/>
    </location>
</feature>
<dbReference type="InterPro" id="IPR022780">
    <property type="entry name" value="Dynein_light_int_chain"/>
</dbReference>
<feature type="compositionally biased region" description="Polar residues" evidence="9">
    <location>
        <begin position="1451"/>
        <end position="1461"/>
    </location>
</feature>
<feature type="compositionally biased region" description="Acidic residues" evidence="9">
    <location>
        <begin position="524"/>
        <end position="542"/>
    </location>
</feature>
<accession>A0A6A3YJ55</accession>
<keyword evidence="3" id="KW-0963">Cytoplasm</keyword>
<dbReference type="PROSITE" id="PS50005">
    <property type="entry name" value="TPR"/>
    <property type="match status" value="3"/>
</dbReference>
<comment type="similarity">
    <text evidence="2">Belongs to the dynein light intermediate chain family.</text>
</comment>
<feature type="compositionally biased region" description="Basic residues" evidence="9">
    <location>
        <begin position="78"/>
        <end position="97"/>
    </location>
</feature>
<dbReference type="GO" id="GO:0000127">
    <property type="term" value="C:transcription factor TFIIIC complex"/>
    <property type="evidence" value="ECO:0007669"/>
    <property type="project" value="TreeGrafter"/>
</dbReference>
<evidence type="ECO:0000256" key="5">
    <source>
        <dbReference type="ARBA" id="ARBA00023017"/>
    </source>
</evidence>
<dbReference type="PANTHER" id="PTHR23082">
    <property type="entry name" value="TRANSCRIPTION INITIATION FACTOR IIIC TFIIIC , POLYPEPTIDE 3-RELATED"/>
    <property type="match status" value="1"/>
</dbReference>
<name>A0A6A3YJ55_9STRA</name>
<dbReference type="GO" id="GO:0006383">
    <property type="term" value="P:transcription by RNA polymerase III"/>
    <property type="evidence" value="ECO:0007669"/>
    <property type="project" value="InterPro"/>
</dbReference>
<dbReference type="InterPro" id="IPR027417">
    <property type="entry name" value="P-loop_NTPase"/>
</dbReference>
<evidence type="ECO:0000313" key="12">
    <source>
        <dbReference type="Proteomes" id="UP000440367"/>
    </source>
</evidence>
<comment type="subcellular location">
    <subcellularLocation>
        <location evidence="1">Cytoplasm</location>
        <location evidence="1">Cytoskeleton</location>
    </subcellularLocation>
</comment>
<dbReference type="SUPFAM" id="SSF48452">
    <property type="entry name" value="TPR-like"/>
    <property type="match status" value="3"/>
</dbReference>
<feature type="repeat" description="TPR" evidence="8">
    <location>
        <begin position="866"/>
        <end position="899"/>
    </location>
</feature>
<feature type="compositionally biased region" description="Basic and acidic residues" evidence="9">
    <location>
        <begin position="1463"/>
        <end position="1494"/>
    </location>
</feature>
<dbReference type="InterPro" id="IPR039340">
    <property type="entry name" value="Tfc4/TFIIIC-102/Sfc4"/>
</dbReference>
<dbReference type="CDD" id="cd00882">
    <property type="entry name" value="Ras_like_GTPase"/>
    <property type="match status" value="1"/>
</dbReference>
<dbReference type="EMBL" id="QXFX01000916">
    <property type="protein sequence ID" value="KAE9100890.1"/>
    <property type="molecule type" value="Genomic_DNA"/>
</dbReference>
<reference evidence="11 12" key="1">
    <citation type="submission" date="2018-08" db="EMBL/GenBank/DDBJ databases">
        <title>Genomic investigation of the strawberry pathogen Phytophthora fragariae indicates pathogenicity is determined by transcriptional variation in three key races.</title>
        <authorList>
            <person name="Adams T.M."/>
            <person name="Armitage A.D."/>
            <person name="Sobczyk M.K."/>
            <person name="Bates H.J."/>
            <person name="Dunwell J.M."/>
            <person name="Nellist C.F."/>
            <person name="Harrison R.J."/>
        </authorList>
    </citation>
    <scope>NUCLEOTIDE SEQUENCE [LARGE SCALE GENOMIC DNA]</scope>
    <source>
        <strain evidence="11 12">BC-1</strain>
        <strain evidence="10 13">ONT-3</strain>
    </source>
</reference>
<evidence type="ECO:0000256" key="6">
    <source>
        <dbReference type="ARBA" id="ARBA00023175"/>
    </source>
</evidence>
<proteinExistence type="inferred from homology"/>
<dbReference type="Gene3D" id="1.25.40.10">
    <property type="entry name" value="Tetratricopeptide repeat domain"/>
    <property type="match status" value="3"/>
</dbReference>
<dbReference type="EMBL" id="QXGD01000927">
    <property type="protein sequence ID" value="KAE9220012.1"/>
    <property type="molecule type" value="Genomic_DNA"/>
</dbReference>
<dbReference type="GO" id="GO:0005874">
    <property type="term" value="C:microtubule"/>
    <property type="evidence" value="ECO:0007669"/>
    <property type="project" value="UniProtKB-KW"/>
</dbReference>
<feature type="region of interest" description="Disordered" evidence="9">
    <location>
        <begin position="1"/>
        <end position="110"/>
    </location>
</feature>
<organism evidence="11 12">
    <name type="scientific">Phytophthora fragariae</name>
    <dbReference type="NCBI Taxonomy" id="53985"/>
    <lineage>
        <taxon>Eukaryota</taxon>
        <taxon>Sar</taxon>
        <taxon>Stramenopiles</taxon>
        <taxon>Oomycota</taxon>
        <taxon>Peronosporomycetes</taxon>
        <taxon>Peronosporales</taxon>
        <taxon>Peronosporaceae</taxon>
        <taxon>Phytophthora</taxon>
    </lineage>
</organism>
<evidence type="ECO:0000256" key="4">
    <source>
        <dbReference type="ARBA" id="ARBA00022701"/>
    </source>
</evidence>
<evidence type="ECO:0000256" key="7">
    <source>
        <dbReference type="ARBA" id="ARBA00023212"/>
    </source>
</evidence>
<dbReference type="SUPFAM" id="SSF52540">
    <property type="entry name" value="P-loop containing nucleoside triphosphate hydrolases"/>
    <property type="match status" value="1"/>
</dbReference>
<gene>
    <name evidence="11" type="ORF">PF002_g16017</name>
    <name evidence="10" type="ORF">PF010_g14642</name>
</gene>
<feature type="region of interest" description="Disordered" evidence="9">
    <location>
        <begin position="1435"/>
        <end position="1494"/>
    </location>
</feature>
<evidence type="ECO:0000313" key="13">
    <source>
        <dbReference type="Proteomes" id="UP000488956"/>
    </source>
</evidence>
<dbReference type="InterPro" id="IPR019734">
    <property type="entry name" value="TPR_rpt"/>
</dbReference>
<evidence type="ECO:0008006" key="14">
    <source>
        <dbReference type="Google" id="ProtNLM"/>
    </source>
</evidence>